<dbReference type="RefSeq" id="WP_097455447.1">
    <property type="nucleotide sequence ID" value="NZ_BLCD01000078.1"/>
</dbReference>
<dbReference type="AlphaFoldDB" id="A0A7H9SKR0"/>
<protein>
    <recommendedName>
        <fullName evidence="3">Type VI secretion protein</fullName>
    </recommendedName>
</protein>
<gene>
    <name evidence="1" type="ORF">HVY77_28185</name>
</gene>
<keyword evidence="1" id="KW-0614">Plasmid</keyword>
<evidence type="ECO:0000313" key="2">
    <source>
        <dbReference type="Proteomes" id="UP000512322"/>
    </source>
</evidence>
<accession>A0A7H9SKR0</accession>
<organism evidence="1 2">
    <name type="scientific">Escherichia coli</name>
    <dbReference type="NCBI Taxonomy" id="562"/>
    <lineage>
        <taxon>Bacteria</taxon>
        <taxon>Pseudomonadati</taxon>
        <taxon>Pseudomonadota</taxon>
        <taxon>Gammaproteobacteria</taxon>
        <taxon>Enterobacterales</taxon>
        <taxon>Enterobacteriaceae</taxon>
        <taxon>Escherichia</taxon>
    </lineage>
</organism>
<sequence>MAKHNNSEFVKITVDGKVLPGASEEAQYKEWFEGHNPIGLQLYAGSDGPIFDVTTLSLVASQGTGTLLETFLKRGHKNIIIETVCRSSDKFSDSYESSKIVYHDCNLHEVILTHDEEGVLYTRITFSPENKVEITLQVPDKVDGALAKVGPIVYSIPEKKLA</sequence>
<name>A0A7H9SKR0_ECOLX</name>
<dbReference type="EMBL" id="CP057297">
    <property type="protein sequence ID" value="QMF70680.1"/>
    <property type="molecule type" value="Genomic_DNA"/>
</dbReference>
<evidence type="ECO:0008006" key="3">
    <source>
        <dbReference type="Google" id="ProtNLM"/>
    </source>
</evidence>
<reference evidence="1 2" key="1">
    <citation type="submission" date="2020-06" db="EMBL/GenBank/DDBJ databases">
        <title>REHAB project genomes.</title>
        <authorList>
            <person name="Shaw L.P."/>
        </authorList>
    </citation>
    <scope>NUCLEOTIDE SEQUENCE [LARGE SCALE GENOMIC DNA]</scope>
    <source>
        <strain evidence="1 2">RHB30-C10</strain>
        <plasmid evidence="2">prhb30-c10_5</plasmid>
    </source>
</reference>
<geneLocation type="plasmid" evidence="2">
    <name>prhb30-c10_5</name>
</geneLocation>
<evidence type="ECO:0000313" key="1">
    <source>
        <dbReference type="EMBL" id="QMF70680.1"/>
    </source>
</evidence>
<proteinExistence type="predicted"/>
<dbReference type="Proteomes" id="UP000512322">
    <property type="component" value="Plasmid pRHB30-C10_5"/>
</dbReference>